<feature type="compositionally biased region" description="Low complexity" evidence="4">
    <location>
        <begin position="431"/>
        <end position="455"/>
    </location>
</feature>
<feature type="region of interest" description="Disordered" evidence="4">
    <location>
        <begin position="620"/>
        <end position="667"/>
    </location>
</feature>
<keyword evidence="8" id="KW-1185">Reference proteome</keyword>
<keyword evidence="2" id="KW-0597">Phosphoprotein</keyword>
<sequence>MNLFCFSLEGSMDSLYEAVQSSADGPPAPIPSRSSSRSCSRSGSPAVLLDDNARWRGSGRSISMDMPQRHEANSNKKKKSSNISKSLSDNETLDNPACNTVTWQHARSREDLIHITNNHNEEIRKPKHRTDKKGGKGGHHTGTKKREKQQANQGVHNNGLIESKPAVRKNQRNGKKPGGRIVKDGSKKTHNNRVCSPPRTMSPPLGLHYLDLPYTSRSDRRLYIGKSSTLPTQEHTTSSRCADMVSLPGGATPTHHQQWSNSADSSHAWGTVEHTCRRPLTEYCLLSHESALLHEKEWCGRHQLEIDQNGSLNRNCHLLPKVPRSITEVDLSESNRSTSFGRFEGLRHHSSHAKTEENGTNTVREESDSPDPARSAGLGKKMKEISLTMRRKMGRKHIKSLSEETGDDTDKDPEAETDSSPQVEKSSAKTSNSLESLCSGQSSSSGITSESNGSGQRDSLKLEEDGSYQGQFCGRARVHTDFVPSPYDTDSLKLKAGDIIHIISKPPMGIWTGMLNNKVGNFKFIYVDVLEEEKEKEAEEETPKIRQQKLCRRPRPKTLLELLERLNLEEYASALLLNGYQTVEDLLHLQEKHLIELNVKDPEHRRKLLAAAECRYVEGDDTSNAEEHKSSQQEEDSDCPRDSGCFIPSECSDTKEDVEQPVDTGDA</sequence>
<dbReference type="AlphaFoldDB" id="A0A3Q2ED77"/>
<evidence type="ECO:0000313" key="7">
    <source>
        <dbReference type="Ensembl" id="ENSCVAP00000030463.1"/>
    </source>
</evidence>
<dbReference type="Pfam" id="PF12485">
    <property type="entry name" value="SPIDER"/>
    <property type="match status" value="1"/>
</dbReference>
<dbReference type="PROSITE" id="PS50105">
    <property type="entry name" value="SAM_DOMAIN"/>
    <property type="match status" value="1"/>
</dbReference>
<dbReference type="Gene3D" id="2.30.30.40">
    <property type="entry name" value="SH3 Domains"/>
    <property type="match status" value="1"/>
</dbReference>
<feature type="compositionally biased region" description="Basic and acidic residues" evidence="4">
    <location>
        <begin position="353"/>
        <end position="367"/>
    </location>
</feature>
<dbReference type="InterPro" id="IPR021090">
    <property type="entry name" value="SPIDER"/>
</dbReference>
<dbReference type="Ensembl" id="ENSCVAT00000031793.1">
    <property type="protein sequence ID" value="ENSCVAP00000030463.1"/>
    <property type="gene ID" value="ENSCVAG00000019009.1"/>
</dbReference>
<dbReference type="Gene3D" id="1.10.150.50">
    <property type="entry name" value="Transcription Factor, Ets-1"/>
    <property type="match status" value="1"/>
</dbReference>
<dbReference type="InterPro" id="IPR001452">
    <property type="entry name" value="SH3_domain"/>
</dbReference>
<evidence type="ECO:0000256" key="2">
    <source>
        <dbReference type="ARBA" id="ARBA00022553"/>
    </source>
</evidence>
<dbReference type="InterPro" id="IPR001660">
    <property type="entry name" value="SAM"/>
</dbReference>
<dbReference type="InterPro" id="IPR051725">
    <property type="entry name" value="SAM-SH3_domain_protein"/>
</dbReference>
<keyword evidence="1 3" id="KW-0728">SH3 domain</keyword>
<dbReference type="PANTHER" id="PTHR12301:SF4">
    <property type="entry name" value="SAM DOMAIN-CONTAINING PROTEIN SAMSN-1"/>
    <property type="match status" value="1"/>
</dbReference>
<reference evidence="7" key="2">
    <citation type="submission" date="2025-09" db="UniProtKB">
        <authorList>
            <consortium name="Ensembl"/>
        </authorList>
    </citation>
    <scope>IDENTIFICATION</scope>
</reference>
<dbReference type="SMART" id="SM00454">
    <property type="entry name" value="SAM"/>
    <property type="match status" value="1"/>
</dbReference>
<feature type="compositionally biased region" description="Basic residues" evidence="4">
    <location>
        <begin position="125"/>
        <end position="147"/>
    </location>
</feature>
<dbReference type="PANTHER" id="PTHR12301">
    <property type="entry name" value="SAM-DOMAIN, SH3 AND NUCLEAR LOCALIZATION SIGNALS PROTEIN RELATED"/>
    <property type="match status" value="1"/>
</dbReference>
<feature type="region of interest" description="Disordered" evidence="4">
    <location>
        <begin position="117"/>
        <end position="202"/>
    </location>
</feature>
<dbReference type="SUPFAM" id="SSF47769">
    <property type="entry name" value="SAM/Pointed domain"/>
    <property type="match status" value="1"/>
</dbReference>
<evidence type="ECO:0000259" key="5">
    <source>
        <dbReference type="PROSITE" id="PS50002"/>
    </source>
</evidence>
<dbReference type="Pfam" id="PF07653">
    <property type="entry name" value="SH3_2"/>
    <property type="match status" value="1"/>
</dbReference>
<dbReference type="STRING" id="28743.ENSCVAP00000030463"/>
<evidence type="ECO:0000313" key="8">
    <source>
        <dbReference type="Proteomes" id="UP000265020"/>
    </source>
</evidence>
<evidence type="ECO:0000259" key="6">
    <source>
        <dbReference type="PROSITE" id="PS50105"/>
    </source>
</evidence>
<name>A0A3Q2ED77_CYPVA</name>
<feature type="compositionally biased region" description="Basic residues" evidence="4">
    <location>
        <begin position="166"/>
        <end position="178"/>
    </location>
</feature>
<feature type="compositionally biased region" description="Acidic residues" evidence="4">
    <location>
        <begin position="404"/>
        <end position="417"/>
    </location>
</feature>
<feature type="compositionally biased region" description="Low complexity" evidence="4">
    <location>
        <begin position="31"/>
        <end position="45"/>
    </location>
</feature>
<dbReference type="InterPro" id="IPR036028">
    <property type="entry name" value="SH3-like_dom_sf"/>
</dbReference>
<feature type="region of interest" description="Disordered" evidence="4">
    <location>
        <begin position="340"/>
        <end position="461"/>
    </location>
</feature>
<dbReference type="SUPFAM" id="SSF50044">
    <property type="entry name" value="SH3-domain"/>
    <property type="match status" value="1"/>
</dbReference>
<protein>
    <submittedName>
        <fullName evidence="7">SAM domain, SH3 domain and nuclear localisation signals 1a</fullName>
    </submittedName>
</protein>
<evidence type="ECO:0000256" key="1">
    <source>
        <dbReference type="ARBA" id="ARBA00022443"/>
    </source>
</evidence>
<dbReference type="Proteomes" id="UP000265020">
    <property type="component" value="Unassembled WGS sequence"/>
</dbReference>
<feature type="domain" description="SH3" evidence="5">
    <location>
        <begin position="471"/>
        <end position="532"/>
    </location>
</feature>
<feature type="region of interest" description="Disordered" evidence="4">
    <location>
        <begin position="20"/>
        <end position="96"/>
    </location>
</feature>
<evidence type="ECO:0000256" key="3">
    <source>
        <dbReference type="PROSITE-ProRule" id="PRU00192"/>
    </source>
</evidence>
<dbReference type="SMART" id="SM00326">
    <property type="entry name" value="SH3"/>
    <property type="match status" value="1"/>
</dbReference>
<feature type="compositionally biased region" description="Basic residues" evidence="4">
    <location>
        <begin position="389"/>
        <end position="399"/>
    </location>
</feature>
<accession>A0A3Q2ED77</accession>
<dbReference type="GeneTree" id="ENSGT00940000157806"/>
<feature type="compositionally biased region" description="Polar residues" evidence="4">
    <location>
        <begin position="418"/>
        <end position="430"/>
    </location>
</feature>
<reference evidence="7" key="1">
    <citation type="submission" date="2025-08" db="UniProtKB">
        <authorList>
            <consortium name="Ensembl"/>
        </authorList>
    </citation>
    <scope>IDENTIFICATION</scope>
</reference>
<dbReference type="CDD" id="cd11822">
    <property type="entry name" value="SH3_SASH_like"/>
    <property type="match status" value="1"/>
</dbReference>
<dbReference type="InterPro" id="IPR013761">
    <property type="entry name" value="SAM/pointed_sf"/>
</dbReference>
<organism evidence="7 8">
    <name type="scientific">Cyprinodon variegatus</name>
    <name type="common">Sheepshead minnow</name>
    <dbReference type="NCBI Taxonomy" id="28743"/>
    <lineage>
        <taxon>Eukaryota</taxon>
        <taxon>Metazoa</taxon>
        <taxon>Chordata</taxon>
        <taxon>Craniata</taxon>
        <taxon>Vertebrata</taxon>
        <taxon>Euteleostomi</taxon>
        <taxon>Actinopterygii</taxon>
        <taxon>Neopterygii</taxon>
        <taxon>Teleostei</taxon>
        <taxon>Neoteleostei</taxon>
        <taxon>Acanthomorphata</taxon>
        <taxon>Ovalentaria</taxon>
        <taxon>Atherinomorphae</taxon>
        <taxon>Cyprinodontiformes</taxon>
        <taxon>Cyprinodontidae</taxon>
        <taxon>Cyprinodon</taxon>
    </lineage>
</organism>
<feature type="domain" description="SAM" evidence="6">
    <location>
        <begin position="554"/>
        <end position="613"/>
    </location>
</feature>
<proteinExistence type="predicted"/>
<dbReference type="PROSITE" id="PS50002">
    <property type="entry name" value="SH3"/>
    <property type="match status" value="1"/>
</dbReference>
<evidence type="ECO:0000256" key="4">
    <source>
        <dbReference type="SAM" id="MobiDB-lite"/>
    </source>
</evidence>
<dbReference type="Pfam" id="PF07647">
    <property type="entry name" value="SAM_2"/>
    <property type="match status" value="1"/>
</dbReference>